<dbReference type="RefSeq" id="WP_197353018.1">
    <property type="nucleotide sequence ID" value="NZ_CP048882.1"/>
</dbReference>
<dbReference type="InterPro" id="IPR002933">
    <property type="entry name" value="Peptidase_M20"/>
</dbReference>
<dbReference type="InterPro" id="IPR008927">
    <property type="entry name" value="6-PGluconate_DH-like_C_sf"/>
</dbReference>
<feature type="compositionally biased region" description="Gly residues" evidence="5">
    <location>
        <begin position="374"/>
        <end position="390"/>
    </location>
</feature>
<dbReference type="SUPFAM" id="SSF55031">
    <property type="entry name" value="Bacterial exopeptidase dimerisation domain"/>
    <property type="match status" value="1"/>
</dbReference>
<dbReference type="PROSITE" id="PS00758">
    <property type="entry name" value="ARGE_DAPE_CPG2_1"/>
    <property type="match status" value="1"/>
</dbReference>
<dbReference type="InterPro" id="IPR001261">
    <property type="entry name" value="ArgE/DapE_CS"/>
</dbReference>
<dbReference type="Pfam" id="PF02558">
    <property type="entry name" value="ApbA"/>
    <property type="match status" value="1"/>
</dbReference>
<dbReference type="CDD" id="cd03885">
    <property type="entry name" value="M20_CPDG2"/>
    <property type="match status" value="1"/>
</dbReference>
<evidence type="ECO:0000259" key="7">
    <source>
        <dbReference type="Pfam" id="PF07687"/>
    </source>
</evidence>
<feature type="domain" description="Peptidase M20 dimerisation" evidence="7">
    <location>
        <begin position="619"/>
        <end position="711"/>
    </location>
</feature>
<feature type="domain" description="Ketopantoate reductase N-terminal" evidence="6">
    <location>
        <begin position="7"/>
        <end position="172"/>
    </location>
</feature>
<dbReference type="InterPro" id="IPR013328">
    <property type="entry name" value="6PGD_dom2"/>
</dbReference>
<gene>
    <name evidence="9" type="ORF">G4Z16_25665</name>
</gene>
<dbReference type="Pfam" id="PF07687">
    <property type="entry name" value="M20_dimer"/>
    <property type="match status" value="1"/>
</dbReference>
<proteinExistence type="predicted"/>
<evidence type="ECO:0000259" key="8">
    <source>
        <dbReference type="Pfam" id="PF08546"/>
    </source>
</evidence>
<keyword evidence="4" id="KW-0862">Zinc</keyword>
<dbReference type="Gene3D" id="3.40.50.720">
    <property type="entry name" value="NAD(P)-binding Rossmann-like Domain"/>
    <property type="match status" value="1"/>
</dbReference>
<dbReference type="SUPFAM" id="SSF48179">
    <property type="entry name" value="6-phosphogluconate dehydrogenase C-terminal domain-like"/>
    <property type="match status" value="1"/>
</dbReference>
<evidence type="ECO:0000313" key="9">
    <source>
        <dbReference type="EMBL" id="QPP09244.1"/>
    </source>
</evidence>
<keyword evidence="3 9" id="KW-0378">Hydrolase</keyword>
<feature type="domain" description="Ketopantoate reductase C-terminal" evidence="8">
    <location>
        <begin position="199"/>
        <end position="338"/>
    </location>
</feature>
<dbReference type="EMBL" id="CP048882">
    <property type="protein sequence ID" value="QPP09244.1"/>
    <property type="molecule type" value="Genomic_DNA"/>
</dbReference>
<feature type="region of interest" description="Disordered" evidence="5">
    <location>
        <begin position="355"/>
        <end position="419"/>
    </location>
</feature>
<name>A0A7T1TAA6_9ACTN</name>
<organism evidence="9 10">
    <name type="scientific">Streptomyces bathyalis</name>
    <dbReference type="NCBI Taxonomy" id="2710756"/>
    <lineage>
        <taxon>Bacteria</taxon>
        <taxon>Bacillati</taxon>
        <taxon>Actinomycetota</taxon>
        <taxon>Actinomycetes</taxon>
        <taxon>Kitasatosporales</taxon>
        <taxon>Streptomycetaceae</taxon>
        <taxon>Streptomyces</taxon>
    </lineage>
</organism>
<evidence type="ECO:0000256" key="2">
    <source>
        <dbReference type="ARBA" id="ARBA00022723"/>
    </source>
</evidence>
<dbReference type="PANTHER" id="PTHR43808">
    <property type="entry name" value="ACETYLORNITHINE DEACETYLASE"/>
    <property type="match status" value="1"/>
</dbReference>
<dbReference type="Gene3D" id="1.10.1040.10">
    <property type="entry name" value="N-(1-d-carboxylethyl)-l-norvaline Dehydrogenase, domain 2"/>
    <property type="match status" value="1"/>
</dbReference>
<dbReference type="InterPro" id="IPR050072">
    <property type="entry name" value="Peptidase_M20A"/>
</dbReference>
<dbReference type="InterPro" id="IPR013752">
    <property type="entry name" value="KPA_reductase"/>
</dbReference>
<dbReference type="Proteomes" id="UP000595046">
    <property type="component" value="Chromosome"/>
</dbReference>
<evidence type="ECO:0000313" key="10">
    <source>
        <dbReference type="Proteomes" id="UP000595046"/>
    </source>
</evidence>
<evidence type="ECO:0000256" key="4">
    <source>
        <dbReference type="ARBA" id="ARBA00022833"/>
    </source>
</evidence>
<dbReference type="Gene3D" id="3.40.630.10">
    <property type="entry name" value="Zn peptidases"/>
    <property type="match status" value="1"/>
</dbReference>
<reference evidence="10" key="1">
    <citation type="submission" date="2020-02" db="EMBL/GenBank/DDBJ databases">
        <title>Streptomyces sp. ASO4wet.</title>
        <authorList>
            <person name="Risdian C."/>
            <person name="Landwehr W."/>
            <person name="Schupp P."/>
            <person name="Wink J."/>
        </authorList>
    </citation>
    <scope>NUCLEOTIDE SEQUENCE [LARGE SCALE GENOMIC DNA]</scope>
    <source>
        <strain evidence="10">ASO4wet</strain>
    </source>
</reference>
<dbReference type="GO" id="GO:0016787">
    <property type="term" value="F:hydrolase activity"/>
    <property type="evidence" value="ECO:0007669"/>
    <property type="project" value="UniProtKB-KW"/>
</dbReference>
<dbReference type="KEGG" id="sbat:G4Z16_25665"/>
<dbReference type="Pfam" id="PF01546">
    <property type="entry name" value="Peptidase_M20"/>
    <property type="match status" value="1"/>
</dbReference>
<dbReference type="InterPro" id="IPR013332">
    <property type="entry name" value="KPR_N"/>
</dbReference>
<evidence type="ECO:0000259" key="6">
    <source>
        <dbReference type="Pfam" id="PF02558"/>
    </source>
</evidence>
<dbReference type="Pfam" id="PF08546">
    <property type="entry name" value="ApbA_C"/>
    <property type="match status" value="1"/>
</dbReference>
<protein>
    <submittedName>
        <fullName evidence="9">M20/M25/M40 family metallo-hydrolase</fullName>
    </submittedName>
</protein>
<dbReference type="InterPro" id="IPR036291">
    <property type="entry name" value="NAD(P)-bd_dom_sf"/>
</dbReference>
<dbReference type="SUPFAM" id="SSF53187">
    <property type="entry name" value="Zn-dependent exopeptidases"/>
    <property type="match status" value="1"/>
</dbReference>
<keyword evidence="2" id="KW-0479">Metal-binding</keyword>
<comment type="cofactor">
    <cofactor evidence="1">
        <name>Zn(2+)</name>
        <dbReference type="ChEBI" id="CHEBI:29105"/>
    </cofactor>
</comment>
<evidence type="ECO:0000256" key="5">
    <source>
        <dbReference type="SAM" id="MobiDB-lite"/>
    </source>
</evidence>
<keyword evidence="10" id="KW-1185">Reference proteome</keyword>
<accession>A0A7T1TAA6</accession>
<evidence type="ECO:0000256" key="1">
    <source>
        <dbReference type="ARBA" id="ARBA00001947"/>
    </source>
</evidence>
<dbReference type="Gene3D" id="3.30.70.360">
    <property type="match status" value="1"/>
</dbReference>
<dbReference type="InterPro" id="IPR036264">
    <property type="entry name" value="Bact_exopeptidase_dim_dom"/>
</dbReference>
<evidence type="ECO:0000256" key="3">
    <source>
        <dbReference type="ARBA" id="ARBA00022801"/>
    </source>
</evidence>
<dbReference type="AlphaFoldDB" id="A0A7T1TAA6"/>
<dbReference type="PANTHER" id="PTHR43808:SF9">
    <property type="entry name" value="BLL0789 PROTEIN"/>
    <property type="match status" value="1"/>
</dbReference>
<dbReference type="GO" id="GO:0046872">
    <property type="term" value="F:metal ion binding"/>
    <property type="evidence" value="ECO:0007669"/>
    <property type="project" value="UniProtKB-KW"/>
</dbReference>
<dbReference type="InterPro" id="IPR011650">
    <property type="entry name" value="Peptidase_M20_dimer"/>
</dbReference>
<dbReference type="SUPFAM" id="SSF51735">
    <property type="entry name" value="NAD(P)-binding Rossmann-fold domains"/>
    <property type="match status" value="1"/>
</dbReference>
<sequence>MSGDAYTVVGAGAIGGTIAHSLARAGHPVTVVDSDAEHVAAIRAHGLTVDHGGGRFAAVRVSAFTPGEFDAGDPESGGDGDSHRGLVAPRRLSRVLLAVKAQATGDAMRWIAPRLGPDGYVVSVQNGFNEALIAEHVGPERTVAAFVNIFADVTGPGVVRDGGPGAFVVGEPGGAPVSPRVRSLVEDLQAWGPALATDNVEGYLWAKAGFGAMLAATSLADAAMADLIDRHREAMYAAVHEVFAVAEAKGVRLEPFDAFEAQAFRKGTPPGVRESATDRLTAWLRTQSKDRSGIWRDIAVRRRPVEVTTHYATVFEEAERAGIATPVLRAVIGGLRELERDPGGMSEARLNELDRLASSPNPPHAAGTSAAPGSGAGTGAEGEAGAGGEAGTSATSGRDADVPDAAPGGLPTAPRLGGPEARAVQKWLEEHREEMVSDLAAYTAQGSSSDDPAELHTCLEWLRGWLDESLGAPGSAGITEERLPRADAGDIVVRRYPASGPEPSAGSGGASGSTALPVLLLAHYDTVWPTGTLLEWPFRREDETISGPGVFDMKAGLVQAVWALRALDALGLPRPACTLMLNGDEETGSLASSDAIVAEAARSRAALVFEAAADGAVKTARKGVGLFRLTVDGVEAHAGLDPTAGASAIQEAAHQVLRLGSLSDHAAGTTVNVGVLHGGTRSNVTAGQAVADFDIRVASTAEQKRIETALSAVSPVDPRTNVTVTGEWNRPVFERTPEVALLYGLARACAEPLGLDLRETSVGGASDGNFVLAAGVPVLDGLGAVGAGAHSRTEHTTVSGMTERAALTAGVLAAFTG</sequence>